<gene>
    <name evidence="1" type="ORF">MAR_027745</name>
</gene>
<dbReference type="Proteomes" id="UP001164746">
    <property type="component" value="Chromosome 8"/>
</dbReference>
<sequence length="259" mass="29318">MANVLSDVYKSDSLLNDTGLLSTTNTSMFDNGNSTFQPVENKIDKESEVDKMLKLVPEVMKQLADAGVSAKMFAFFKQVHSGIFSLDKIAFGTENAVDMPYSSITKVFWKLGFRHFGARFINFMVQAVWSNCCWRNQQRKSANWKLNINFAVPSVNVLQVNFSDENPSKPGIFVDVIETLANSMKDKYCCITFDGIKLKQGLTKTESDIDRLGFEKDISLKDKRVMYEHMLKPMNDIIESLKEAENIDLRSLTDEGKTG</sequence>
<name>A0ABY7EUC4_MYAAR</name>
<evidence type="ECO:0000313" key="2">
    <source>
        <dbReference type="Proteomes" id="UP001164746"/>
    </source>
</evidence>
<accession>A0ABY7EUC4</accession>
<dbReference type="EMBL" id="CP111019">
    <property type="protein sequence ID" value="WAR13565.1"/>
    <property type="molecule type" value="Genomic_DNA"/>
</dbReference>
<protein>
    <submittedName>
        <fullName evidence="1">Uncharacterized protein</fullName>
    </submittedName>
</protein>
<reference evidence="1" key="1">
    <citation type="submission" date="2022-11" db="EMBL/GenBank/DDBJ databases">
        <title>Centuries of genome instability and evolution in soft-shell clam transmissible cancer (bioRxiv).</title>
        <authorList>
            <person name="Hart S.F.M."/>
            <person name="Yonemitsu M.A."/>
            <person name="Giersch R.M."/>
            <person name="Beal B.F."/>
            <person name="Arriagada G."/>
            <person name="Davis B.W."/>
            <person name="Ostrander E.A."/>
            <person name="Goff S.P."/>
            <person name="Metzger M.J."/>
        </authorList>
    </citation>
    <scope>NUCLEOTIDE SEQUENCE</scope>
    <source>
        <strain evidence="1">MELC-2E11</strain>
        <tissue evidence="1">Siphon/mantle</tissue>
    </source>
</reference>
<keyword evidence="2" id="KW-1185">Reference proteome</keyword>
<evidence type="ECO:0000313" key="1">
    <source>
        <dbReference type="EMBL" id="WAR13565.1"/>
    </source>
</evidence>
<proteinExistence type="predicted"/>
<organism evidence="1 2">
    <name type="scientific">Mya arenaria</name>
    <name type="common">Soft-shell clam</name>
    <dbReference type="NCBI Taxonomy" id="6604"/>
    <lineage>
        <taxon>Eukaryota</taxon>
        <taxon>Metazoa</taxon>
        <taxon>Spiralia</taxon>
        <taxon>Lophotrochozoa</taxon>
        <taxon>Mollusca</taxon>
        <taxon>Bivalvia</taxon>
        <taxon>Autobranchia</taxon>
        <taxon>Heteroconchia</taxon>
        <taxon>Euheterodonta</taxon>
        <taxon>Imparidentia</taxon>
        <taxon>Neoheterodontei</taxon>
        <taxon>Myida</taxon>
        <taxon>Myoidea</taxon>
        <taxon>Myidae</taxon>
        <taxon>Mya</taxon>
    </lineage>
</organism>